<dbReference type="RefSeq" id="WP_218476638.1">
    <property type="nucleotide sequence ID" value="NZ_BAABJN010000018.1"/>
</dbReference>
<name>A0ABX8S0S3_NOCIO</name>
<gene>
    <name evidence="1" type="ORF">KV110_14640</name>
</gene>
<dbReference type="EMBL" id="CP078145">
    <property type="protein sequence ID" value="QXN94185.1"/>
    <property type="molecule type" value="Genomic_DNA"/>
</dbReference>
<dbReference type="Proteomes" id="UP000694257">
    <property type="component" value="Chromosome"/>
</dbReference>
<proteinExistence type="predicted"/>
<accession>A0ABX8S0S3</accession>
<evidence type="ECO:0000313" key="1">
    <source>
        <dbReference type="EMBL" id="QXN94185.1"/>
    </source>
</evidence>
<reference evidence="1 2" key="1">
    <citation type="submission" date="2021-07" db="EMBL/GenBank/DDBJ databases">
        <title>Whole Genome Sequence of Nocardia Iowensis.</title>
        <authorList>
            <person name="Lamm A."/>
            <person name="Collins-Fairclough A.M."/>
            <person name="Bunk B."/>
            <person name="Sproer C."/>
        </authorList>
    </citation>
    <scope>NUCLEOTIDE SEQUENCE [LARGE SCALE GENOMIC DNA]</scope>
    <source>
        <strain evidence="1 2">NRRL 5646</strain>
    </source>
</reference>
<evidence type="ECO:0000313" key="2">
    <source>
        <dbReference type="Proteomes" id="UP000694257"/>
    </source>
</evidence>
<organism evidence="1 2">
    <name type="scientific">Nocardia iowensis</name>
    <dbReference type="NCBI Taxonomy" id="204891"/>
    <lineage>
        <taxon>Bacteria</taxon>
        <taxon>Bacillati</taxon>
        <taxon>Actinomycetota</taxon>
        <taxon>Actinomycetes</taxon>
        <taxon>Mycobacteriales</taxon>
        <taxon>Nocardiaceae</taxon>
        <taxon>Nocardia</taxon>
    </lineage>
</organism>
<keyword evidence="2" id="KW-1185">Reference proteome</keyword>
<evidence type="ECO:0008006" key="3">
    <source>
        <dbReference type="Google" id="ProtNLM"/>
    </source>
</evidence>
<dbReference type="Pfam" id="PF20706">
    <property type="entry name" value="GT4-conflict"/>
    <property type="match status" value="1"/>
</dbReference>
<sequence>MTAPEHQRHTVVTFSRVEQSGDCALAAARIIQRVNGKGLDVDLIVRGAPPEIVGRARRLLSSEAGRAVDVRPYVVDRADIVADLAQADAVIMPVRPKGFGAVGLDAALEGVPLLVPITSGIGIFLADPSRYPAELVEHVLVEQDFDEPVPLDRWVGKLHALLTDLPRSRERAHTLKHHLREQNRTRDGATESLAAIDRAALAAANKEHIRYSAPGGDGDGRR</sequence>
<protein>
    <recommendedName>
        <fullName evidence="3">Glycosyltransferase</fullName>
    </recommendedName>
</protein>